<evidence type="ECO:0000259" key="8">
    <source>
        <dbReference type="Pfam" id="PF00150"/>
    </source>
</evidence>
<dbReference type="PROSITE" id="PS00659">
    <property type="entry name" value="GLYCOSYL_HYDROL_F5"/>
    <property type="match status" value="1"/>
</dbReference>
<gene>
    <name evidence="9" type="ORF">MMYC01_207790</name>
</gene>
<protein>
    <recommendedName>
        <fullName evidence="3">cellulase</fullName>
        <ecNumber evidence="3">3.2.1.4</ecNumber>
    </recommendedName>
</protein>
<dbReference type="InterPro" id="IPR001547">
    <property type="entry name" value="Glyco_hydro_5"/>
</dbReference>
<dbReference type="OrthoDB" id="5823761at2759"/>
<evidence type="ECO:0000313" key="10">
    <source>
        <dbReference type="Proteomes" id="UP000078237"/>
    </source>
</evidence>
<dbReference type="VEuPathDB" id="FungiDB:MMYC01_207790"/>
<comment type="caution">
    <text evidence="9">The sequence shown here is derived from an EMBL/GenBank/DDBJ whole genome shotgun (WGS) entry which is preliminary data.</text>
</comment>
<sequence length="407" mass="44423">MKFSPSFAAFYAALLPWASATIYYAGVAQSSGEFGAWSPTQTPGTGLPGRFGVDYSFIDTSGVDIMTDQHKVNLHRVAFLLERMCPLSYGLGSKFNETHFDYFKQAIDYITKTKGACWCPHLTIWPFSSANSVIDAILDPHNYMRYNDPSSQPFSGSVIGNSSDPTAATTEQFGAFWGELAKRFADNEKVIFGLMNEPHDMASSLLLSNLQTAIDTIRASGAKNLIITPGNAWSGGHYWTKGGSEANSNWIHQLSDPEGNLAIDIHEYLDEDFSGSHLACTQDPATNLEGVTAWLREHKLKAFITEFGGSNTTACTTMLNGILDYMAENDEYIGWTAWAAGPFWGPNSPCCTDQRQYGSLEPGSKAADGGPSLYDTVWLPVLQKKVPAKLQWEGPASVQGGELSEKP</sequence>
<dbReference type="PANTHER" id="PTHR34142">
    <property type="entry name" value="ENDO-BETA-1,4-GLUCANASE A"/>
    <property type="match status" value="1"/>
</dbReference>
<dbReference type="PANTHER" id="PTHR34142:SF1">
    <property type="entry name" value="GLYCOSIDE HYDROLASE FAMILY 5 DOMAIN-CONTAINING PROTEIN"/>
    <property type="match status" value="1"/>
</dbReference>
<feature type="signal peptide" evidence="7">
    <location>
        <begin position="1"/>
        <end position="20"/>
    </location>
</feature>
<keyword evidence="5 6" id="KW-0326">Glycosidase</keyword>
<evidence type="ECO:0000256" key="6">
    <source>
        <dbReference type="RuleBase" id="RU361153"/>
    </source>
</evidence>
<dbReference type="SUPFAM" id="SSF51445">
    <property type="entry name" value="(Trans)glycosidases"/>
    <property type="match status" value="1"/>
</dbReference>
<keyword evidence="10" id="KW-1185">Reference proteome</keyword>
<dbReference type="Gene3D" id="3.20.20.80">
    <property type="entry name" value="Glycosidases"/>
    <property type="match status" value="1"/>
</dbReference>
<proteinExistence type="inferred from homology"/>
<dbReference type="GO" id="GO:0009251">
    <property type="term" value="P:glucan catabolic process"/>
    <property type="evidence" value="ECO:0007669"/>
    <property type="project" value="TreeGrafter"/>
</dbReference>
<name>A0A175VWV6_9PEZI</name>
<feature type="chain" id="PRO_5008043456" description="cellulase" evidence="7">
    <location>
        <begin position="21"/>
        <end position="407"/>
    </location>
</feature>
<comment type="similarity">
    <text evidence="2 6">Belongs to the glycosyl hydrolase 5 (cellulase A) family.</text>
</comment>
<comment type="catalytic activity">
    <reaction evidence="1">
        <text>Endohydrolysis of (1-&gt;4)-beta-D-glucosidic linkages in cellulose, lichenin and cereal beta-D-glucans.</text>
        <dbReference type="EC" id="3.2.1.4"/>
    </reaction>
</comment>
<evidence type="ECO:0000256" key="4">
    <source>
        <dbReference type="ARBA" id="ARBA00022801"/>
    </source>
</evidence>
<dbReference type="GO" id="GO:0008810">
    <property type="term" value="F:cellulase activity"/>
    <property type="evidence" value="ECO:0007669"/>
    <property type="project" value="UniProtKB-EC"/>
</dbReference>
<keyword evidence="4 6" id="KW-0378">Hydrolase</keyword>
<dbReference type="Pfam" id="PF00150">
    <property type="entry name" value="Cellulase"/>
    <property type="match status" value="1"/>
</dbReference>
<evidence type="ECO:0000256" key="2">
    <source>
        <dbReference type="ARBA" id="ARBA00005641"/>
    </source>
</evidence>
<evidence type="ECO:0000313" key="9">
    <source>
        <dbReference type="EMBL" id="KXX75725.1"/>
    </source>
</evidence>
<organism evidence="9 10">
    <name type="scientific">Madurella mycetomatis</name>
    <dbReference type="NCBI Taxonomy" id="100816"/>
    <lineage>
        <taxon>Eukaryota</taxon>
        <taxon>Fungi</taxon>
        <taxon>Dikarya</taxon>
        <taxon>Ascomycota</taxon>
        <taxon>Pezizomycotina</taxon>
        <taxon>Sordariomycetes</taxon>
        <taxon>Sordariomycetidae</taxon>
        <taxon>Sordariales</taxon>
        <taxon>Sordariales incertae sedis</taxon>
        <taxon>Madurella</taxon>
    </lineage>
</organism>
<dbReference type="InterPro" id="IPR017853">
    <property type="entry name" value="GH"/>
</dbReference>
<dbReference type="AlphaFoldDB" id="A0A175VWV6"/>
<reference evidence="9 10" key="1">
    <citation type="journal article" date="2016" name="Genome Announc.">
        <title>Genome Sequence of Madurella mycetomatis mm55, Isolated from a Human Mycetoma Case in Sudan.</title>
        <authorList>
            <person name="Smit S."/>
            <person name="Derks M.F."/>
            <person name="Bervoets S."/>
            <person name="Fahal A."/>
            <person name="van Leeuwen W."/>
            <person name="van Belkum A."/>
            <person name="van de Sande W.W."/>
        </authorList>
    </citation>
    <scope>NUCLEOTIDE SEQUENCE [LARGE SCALE GENOMIC DNA]</scope>
    <source>
        <strain evidence="10">mm55</strain>
    </source>
</reference>
<evidence type="ECO:0000256" key="5">
    <source>
        <dbReference type="ARBA" id="ARBA00023295"/>
    </source>
</evidence>
<evidence type="ECO:0000256" key="3">
    <source>
        <dbReference type="ARBA" id="ARBA00012601"/>
    </source>
</evidence>
<evidence type="ECO:0000256" key="1">
    <source>
        <dbReference type="ARBA" id="ARBA00000966"/>
    </source>
</evidence>
<evidence type="ECO:0000256" key="7">
    <source>
        <dbReference type="SAM" id="SignalP"/>
    </source>
</evidence>
<dbReference type="EC" id="3.2.1.4" evidence="3"/>
<keyword evidence="7" id="KW-0732">Signal</keyword>
<dbReference type="Proteomes" id="UP000078237">
    <property type="component" value="Unassembled WGS sequence"/>
</dbReference>
<accession>A0A175VWV6</accession>
<feature type="domain" description="Glycoside hydrolase family 5" evidence="8">
    <location>
        <begin position="134"/>
        <end position="341"/>
    </location>
</feature>
<dbReference type="STRING" id="100816.A0A175VWV6"/>
<dbReference type="InterPro" id="IPR018087">
    <property type="entry name" value="Glyco_hydro_5_CS"/>
</dbReference>
<dbReference type="EMBL" id="LCTW02000252">
    <property type="protein sequence ID" value="KXX75725.1"/>
    <property type="molecule type" value="Genomic_DNA"/>
</dbReference>